<keyword evidence="3 5" id="KW-0547">Nucleotide-binding</keyword>
<evidence type="ECO:0000256" key="5">
    <source>
        <dbReference type="RuleBase" id="RU361147"/>
    </source>
</evidence>
<dbReference type="InterPro" id="IPR020845">
    <property type="entry name" value="AMP-binding_CS"/>
</dbReference>
<dbReference type="InterPro" id="IPR000873">
    <property type="entry name" value="AMP-dep_synth/lig_dom"/>
</dbReference>
<dbReference type="NCBIfam" id="NF001208">
    <property type="entry name" value="PRK00174.1"/>
    <property type="match status" value="1"/>
</dbReference>
<dbReference type="GO" id="GO:0016208">
    <property type="term" value="F:AMP binding"/>
    <property type="evidence" value="ECO:0007669"/>
    <property type="project" value="InterPro"/>
</dbReference>
<dbReference type="InterPro" id="IPR045851">
    <property type="entry name" value="AMP-bd_C_sf"/>
</dbReference>
<evidence type="ECO:0000256" key="4">
    <source>
        <dbReference type="ARBA" id="ARBA00022840"/>
    </source>
</evidence>
<evidence type="ECO:0000256" key="2">
    <source>
        <dbReference type="ARBA" id="ARBA00022598"/>
    </source>
</evidence>
<dbReference type="FunCoup" id="A0A024GHN5">
    <property type="interactions" value="308"/>
</dbReference>
<dbReference type="GO" id="GO:0019427">
    <property type="term" value="P:acetyl-CoA biosynthetic process from acetate"/>
    <property type="evidence" value="ECO:0007669"/>
    <property type="project" value="InterPro"/>
</dbReference>
<sequence>MATEVFPVIKRAAPQAHINGPEHYDQLYKDSIENPDEFWGSCARKHLSWFHPFDHVSSGSLASGDVAWFLNGKLNVSYNCIDRHVLKGKDEKTAIIWEADDIGTGRSISFRELLRETCRVANLMKHFGVRKGDTVAIYMPMIPEIASVMLACTRIGAVHSVVFAGFSSDSLRDRIQDARCKVFRCVCQWIFTSDEGKRGGRILPLKQVVDRAISGLDFVENVFVFRRTNNPNIPIVPPKDVDMTINLSRFRPYCPAEWMDSEDLLFILYTSGSTGSPKGVAHSTAGYLLYSMLTAKYTFDLQENDVFGCMADCGWITGHTYNIYGTLCNGTTTVLFESTPMFPDHCRYWDLIQRHRVTKFYTAPTAIRSLMACGSDNIKDYDLSSLKVLGSVGEPINPEAWKWYFDVVGKGSCYITDTYWQTETGGHVGVGLPGVTLMKPGSCGKPFFGIEFVLIDSNGNILEENDVEGQLFIKKPWPGLARTVYGDHWRYQSVYMTSHNGFYFTGDGAKRDKDGYYSITGRIDDVLSTSGHRIGTAEVEGALATHNIVAEAAVVGVPHAIKGEGICCYVVLVGASKPSIEVTTELMQQVRIAIGPFATPDLIVYPSALPKTRSGKIIRRLLRKIAAGEEGQLGDTSTMVNAEIVPELIQCFRDAVQKK</sequence>
<keyword evidence="4 5" id="KW-0067">ATP-binding</keyword>
<comment type="caution">
    <text evidence="9">The sequence shown here is derived from an EMBL/GenBank/DDBJ whole genome shotgun (WGS) entry which is preliminary data.</text>
</comment>
<keyword evidence="2 5" id="KW-0436">Ligase</keyword>
<dbReference type="Pfam" id="PF16177">
    <property type="entry name" value="ACAS_N"/>
    <property type="match status" value="1"/>
</dbReference>
<dbReference type="Gene3D" id="3.30.300.30">
    <property type="match status" value="1"/>
</dbReference>
<dbReference type="Pfam" id="PF13193">
    <property type="entry name" value="AMP-binding_C"/>
    <property type="match status" value="1"/>
</dbReference>
<dbReference type="GO" id="GO:0003987">
    <property type="term" value="F:acetate-CoA ligase activity"/>
    <property type="evidence" value="ECO:0007669"/>
    <property type="project" value="UniProtKB-UniRule"/>
</dbReference>
<name>A0A024GHN5_9STRA</name>
<dbReference type="PANTHER" id="PTHR24095:SF14">
    <property type="entry name" value="ACETYL-COENZYME A SYNTHETASE 1"/>
    <property type="match status" value="1"/>
</dbReference>
<dbReference type="GO" id="GO:0005524">
    <property type="term" value="F:ATP binding"/>
    <property type="evidence" value="ECO:0007669"/>
    <property type="project" value="UniProtKB-UniRule"/>
</dbReference>
<evidence type="ECO:0000313" key="9">
    <source>
        <dbReference type="EMBL" id="CCI46011.1"/>
    </source>
</evidence>
<gene>
    <name evidence="9" type="ORF">BN9_069390</name>
</gene>
<dbReference type="CDD" id="cd05966">
    <property type="entry name" value="ACS"/>
    <property type="match status" value="1"/>
</dbReference>
<dbReference type="SUPFAM" id="SSF56801">
    <property type="entry name" value="Acetyl-CoA synthetase-like"/>
    <property type="match status" value="1"/>
</dbReference>
<dbReference type="PANTHER" id="PTHR24095">
    <property type="entry name" value="ACETYL-COENZYME A SYNTHETASE"/>
    <property type="match status" value="1"/>
</dbReference>
<dbReference type="EC" id="6.2.1.1" evidence="5"/>
<dbReference type="InterPro" id="IPR042099">
    <property type="entry name" value="ANL_N_sf"/>
</dbReference>
<dbReference type="InterPro" id="IPR032387">
    <property type="entry name" value="ACAS_N"/>
</dbReference>
<dbReference type="InterPro" id="IPR025110">
    <property type="entry name" value="AMP-bd_C"/>
</dbReference>
<keyword evidence="10" id="KW-1185">Reference proteome</keyword>
<dbReference type="Proteomes" id="UP000053237">
    <property type="component" value="Unassembled WGS sequence"/>
</dbReference>
<evidence type="ECO:0000259" key="8">
    <source>
        <dbReference type="Pfam" id="PF16177"/>
    </source>
</evidence>
<dbReference type="InterPro" id="IPR011904">
    <property type="entry name" value="Ac_CoA_lig"/>
</dbReference>
<evidence type="ECO:0000256" key="3">
    <source>
        <dbReference type="ARBA" id="ARBA00022741"/>
    </source>
</evidence>
<reference evidence="9 10" key="1">
    <citation type="submission" date="2012-05" db="EMBL/GenBank/DDBJ databases">
        <title>Recombination and specialization in a pathogen metapopulation.</title>
        <authorList>
            <person name="Gardiner A."/>
            <person name="Kemen E."/>
            <person name="Schultz-Larsen T."/>
            <person name="MacLean D."/>
            <person name="Van Oosterhout C."/>
            <person name="Jones J.D.G."/>
        </authorList>
    </citation>
    <scope>NUCLEOTIDE SEQUENCE [LARGE SCALE GENOMIC DNA]</scope>
    <source>
        <strain evidence="9 10">Ac Nc2</strain>
    </source>
</reference>
<dbReference type="PROSITE" id="PS00455">
    <property type="entry name" value="AMP_BINDING"/>
    <property type="match status" value="1"/>
</dbReference>
<dbReference type="EMBL" id="CAIX01000115">
    <property type="protein sequence ID" value="CCI46011.1"/>
    <property type="molecule type" value="Genomic_DNA"/>
</dbReference>
<comment type="similarity">
    <text evidence="1 5">Belongs to the ATP-dependent AMP-binding enzyme family.</text>
</comment>
<dbReference type="InParanoid" id="A0A024GHN5"/>
<dbReference type="NCBIfam" id="TIGR02188">
    <property type="entry name" value="Ac_CoA_lig_AcsA"/>
    <property type="match status" value="1"/>
</dbReference>
<organism evidence="9 10">
    <name type="scientific">Albugo candida</name>
    <dbReference type="NCBI Taxonomy" id="65357"/>
    <lineage>
        <taxon>Eukaryota</taxon>
        <taxon>Sar</taxon>
        <taxon>Stramenopiles</taxon>
        <taxon>Oomycota</taxon>
        <taxon>Peronosporomycetes</taxon>
        <taxon>Albuginales</taxon>
        <taxon>Albuginaceae</taxon>
        <taxon>Albugo</taxon>
    </lineage>
</organism>
<evidence type="ECO:0000256" key="1">
    <source>
        <dbReference type="ARBA" id="ARBA00006432"/>
    </source>
</evidence>
<feature type="domain" description="Acetyl-coenzyme A synthetase N-terminal" evidence="8">
    <location>
        <begin position="24"/>
        <end position="80"/>
    </location>
</feature>
<comment type="catalytic activity">
    <reaction evidence="5">
        <text>acetate + ATP + CoA = acetyl-CoA + AMP + diphosphate</text>
        <dbReference type="Rhea" id="RHEA:23176"/>
        <dbReference type="ChEBI" id="CHEBI:30089"/>
        <dbReference type="ChEBI" id="CHEBI:30616"/>
        <dbReference type="ChEBI" id="CHEBI:33019"/>
        <dbReference type="ChEBI" id="CHEBI:57287"/>
        <dbReference type="ChEBI" id="CHEBI:57288"/>
        <dbReference type="ChEBI" id="CHEBI:456215"/>
        <dbReference type="EC" id="6.2.1.1"/>
    </reaction>
</comment>
<dbReference type="Gene3D" id="3.40.50.12780">
    <property type="entry name" value="N-terminal domain of ligase-like"/>
    <property type="match status" value="1"/>
</dbReference>
<protein>
    <recommendedName>
        <fullName evidence="5">Acetyl-coenzyme A synthetase</fullName>
        <ecNumber evidence="5">6.2.1.1</ecNumber>
    </recommendedName>
</protein>
<evidence type="ECO:0000259" key="7">
    <source>
        <dbReference type="Pfam" id="PF13193"/>
    </source>
</evidence>
<proteinExistence type="inferred from homology"/>
<accession>A0A024GHN5</accession>
<evidence type="ECO:0000313" key="10">
    <source>
        <dbReference type="Proteomes" id="UP000053237"/>
    </source>
</evidence>
<dbReference type="Pfam" id="PF00501">
    <property type="entry name" value="AMP-binding"/>
    <property type="match status" value="1"/>
</dbReference>
<dbReference type="OrthoDB" id="1706066at2759"/>
<feature type="domain" description="AMP-dependent synthetase/ligase" evidence="6">
    <location>
        <begin position="87"/>
        <end position="477"/>
    </location>
</feature>
<dbReference type="AlphaFoldDB" id="A0A024GHN5"/>
<evidence type="ECO:0000259" key="6">
    <source>
        <dbReference type="Pfam" id="PF00501"/>
    </source>
</evidence>
<dbReference type="STRING" id="65357.A0A024GHN5"/>
<dbReference type="FunFam" id="3.40.50.12780:FF:000001">
    <property type="entry name" value="Acetyl-coenzyme A synthetase"/>
    <property type="match status" value="1"/>
</dbReference>
<feature type="domain" description="AMP-binding enzyme C-terminal" evidence="7">
    <location>
        <begin position="538"/>
        <end position="616"/>
    </location>
</feature>